<dbReference type="PANTHER" id="PTHR43658:SF8">
    <property type="entry name" value="17-BETA-HYDROXYSTEROID DEHYDROGENASE 14-RELATED"/>
    <property type="match status" value="1"/>
</dbReference>
<evidence type="ECO:0000313" key="3">
    <source>
        <dbReference type="EMBL" id="OCF30845.1"/>
    </source>
</evidence>
<keyword evidence="2" id="KW-0560">Oxidoreductase</keyword>
<evidence type="ECO:0000256" key="1">
    <source>
        <dbReference type="ARBA" id="ARBA00022857"/>
    </source>
</evidence>
<dbReference type="Proteomes" id="UP000092666">
    <property type="component" value="Unassembled WGS sequence"/>
</dbReference>
<dbReference type="Pfam" id="PF13561">
    <property type="entry name" value="adh_short_C2"/>
    <property type="match status" value="1"/>
</dbReference>
<evidence type="ECO:0000256" key="2">
    <source>
        <dbReference type="ARBA" id="ARBA00023002"/>
    </source>
</evidence>
<dbReference type="PROSITE" id="PS00061">
    <property type="entry name" value="ADH_SHORT"/>
    <property type="match status" value="1"/>
</dbReference>
<dbReference type="InterPro" id="IPR020904">
    <property type="entry name" value="Sc_DH/Rdtase_CS"/>
</dbReference>
<dbReference type="EMBL" id="KV700140">
    <property type="protein sequence ID" value="OCF30845.1"/>
    <property type="molecule type" value="Genomic_DNA"/>
</dbReference>
<evidence type="ECO:0000313" key="4">
    <source>
        <dbReference type="Proteomes" id="UP000092666"/>
    </source>
</evidence>
<gene>
    <name evidence="3" type="ORF">I316_07478</name>
</gene>
<dbReference type="Gene3D" id="3.40.50.720">
    <property type="entry name" value="NAD(P)-binding Rossmann-like Domain"/>
    <property type="match status" value="1"/>
</dbReference>
<keyword evidence="1" id="KW-0521">NADP</keyword>
<dbReference type="PRINTS" id="PR00081">
    <property type="entry name" value="GDHRDH"/>
</dbReference>
<dbReference type="PANTHER" id="PTHR43658">
    <property type="entry name" value="SHORT-CHAIN DEHYDROGENASE/REDUCTASE"/>
    <property type="match status" value="1"/>
</dbReference>
<proteinExistence type="predicted"/>
<organism evidence="3 4">
    <name type="scientific">Kwoniella heveanensis BCC8398</name>
    <dbReference type="NCBI Taxonomy" id="1296120"/>
    <lineage>
        <taxon>Eukaryota</taxon>
        <taxon>Fungi</taxon>
        <taxon>Dikarya</taxon>
        <taxon>Basidiomycota</taxon>
        <taxon>Agaricomycotina</taxon>
        <taxon>Tremellomycetes</taxon>
        <taxon>Tremellales</taxon>
        <taxon>Cryptococcaceae</taxon>
        <taxon>Kwoniella</taxon>
    </lineage>
</organism>
<dbReference type="SUPFAM" id="SSF51735">
    <property type="entry name" value="NAD(P)-binding Rossmann-fold domains"/>
    <property type="match status" value="1"/>
</dbReference>
<dbReference type="GO" id="GO:0006635">
    <property type="term" value="P:fatty acid beta-oxidation"/>
    <property type="evidence" value="ECO:0007669"/>
    <property type="project" value="TreeGrafter"/>
</dbReference>
<reference evidence="3 4" key="1">
    <citation type="submission" date="2013-07" db="EMBL/GenBank/DDBJ databases">
        <title>The Genome Sequence of Cryptococcus heveanensis BCC8398.</title>
        <authorList>
            <consortium name="The Broad Institute Genome Sequencing Platform"/>
            <person name="Cuomo C."/>
            <person name="Litvintseva A."/>
            <person name="Chen Y."/>
            <person name="Heitman J."/>
            <person name="Sun S."/>
            <person name="Springer D."/>
            <person name="Dromer F."/>
            <person name="Young S.K."/>
            <person name="Zeng Q."/>
            <person name="Gargeya S."/>
            <person name="Fitzgerald M."/>
            <person name="Abouelleil A."/>
            <person name="Alvarado L."/>
            <person name="Berlin A.M."/>
            <person name="Chapman S.B."/>
            <person name="Dewar J."/>
            <person name="Goldberg J."/>
            <person name="Griggs A."/>
            <person name="Gujja S."/>
            <person name="Hansen M."/>
            <person name="Howarth C."/>
            <person name="Imamovic A."/>
            <person name="Larimer J."/>
            <person name="McCowan C."/>
            <person name="Murphy C."/>
            <person name="Pearson M."/>
            <person name="Priest M."/>
            <person name="Roberts A."/>
            <person name="Saif S."/>
            <person name="Shea T."/>
            <person name="Sykes S."/>
            <person name="Wortman J."/>
            <person name="Nusbaum C."/>
            <person name="Birren B."/>
        </authorList>
    </citation>
    <scope>NUCLEOTIDE SEQUENCE [LARGE SCALE GENOMIC DNA]</scope>
    <source>
        <strain evidence="3 4">BCC8398</strain>
    </source>
</reference>
<dbReference type="AlphaFoldDB" id="A0A1B9GIP7"/>
<dbReference type="OrthoDB" id="1274115at2759"/>
<reference evidence="4" key="2">
    <citation type="submission" date="2013-12" db="EMBL/GenBank/DDBJ databases">
        <title>Evolution of pathogenesis and genome organization in the Tremellales.</title>
        <authorList>
            <person name="Cuomo C."/>
            <person name="Litvintseva A."/>
            <person name="Heitman J."/>
            <person name="Chen Y."/>
            <person name="Sun S."/>
            <person name="Springer D."/>
            <person name="Dromer F."/>
            <person name="Young S."/>
            <person name="Zeng Q."/>
            <person name="Chapman S."/>
            <person name="Gujja S."/>
            <person name="Saif S."/>
            <person name="Birren B."/>
        </authorList>
    </citation>
    <scope>NUCLEOTIDE SEQUENCE [LARGE SCALE GENOMIC DNA]</scope>
    <source>
        <strain evidence="4">BCC8398</strain>
    </source>
</reference>
<sequence>MKLEGKAFIVTGGAGGIGGAVAKQIIAKGGIVVSFDRYPKDKGEEIVKPYHAERSLYVQVDIADLASVEKGAQEALSIIPKGSLFGAVHCAAIAPGSTWSNKLVDAVKRYEDVMRVNAYGTFVVNAVIADAINSQYPDEGPFGPRVKEERGVIINTASAVAWPVPARCLTYGASKTAVLGISQGMADFLGPYGIRVNSISPAVVASGLMTPNRIPYFDKELKAGCIFPHRVTTLQEIGEAILFLMENSMMNDFELRVDGGWRGSSNWGAPEDPRQNALSLE</sequence>
<protein>
    <submittedName>
        <fullName evidence="3">3-hydroxyacyl-CoA dehydrogenase</fullName>
    </submittedName>
</protein>
<dbReference type="GO" id="GO:0008670">
    <property type="term" value="F:2,4-dienoyl-CoA reductase (NADPH) activity"/>
    <property type="evidence" value="ECO:0007669"/>
    <property type="project" value="TreeGrafter"/>
</dbReference>
<accession>A0A1B9GIP7</accession>
<keyword evidence="4" id="KW-1185">Reference proteome</keyword>
<dbReference type="STRING" id="1296120.A0A1B9GIP7"/>
<name>A0A1B9GIP7_9TREE</name>
<dbReference type="GO" id="GO:0005739">
    <property type="term" value="C:mitochondrion"/>
    <property type="evidence" value="ECO:0007669"/>
    <property type="project" value="TreeGrafter"/>
</dbReference>
<dbReference type="InterPro" id="IPR036291">
    <property type="entry name" value="NAD(P)-bd_dom_sf"/>
</dbReference>
<dbReference type="InterPro" id="IPR002347">
    <property type="entry name" value="SDR_fam"/>
</dbReference>